<dbReference type="GeneID" id="33354275"/>
<evidence type="ECO:0000313" key="1">
    <source>
        <dbReference type="EMBL" id="ARW61262.1"/>
    </source>
</evidence>
<geneLocation type="chloroplast" evidence="1"/>
<dbReference type="EMBL" id="MF101417">
    <property type="protein sequence ID" value="ARW61262.1"/>
    <property type="molecule type" value="Genomic_DNA"/>
</dbReference>
<organism evidence="1">
    <name type="scientific">Bostrychia tenella</name>
    <dbReference type="NCBI Taxonomy" id="324755"/>
    <lineage>
        <taxon>Eukaryota</taxon>
        <taxon>Rhodophyta</taxon>
        <taxon>Florideophyceae</taxon>
        <taxon>Rhodymeniophycidae</taxon>
        <taxon>Ceramiales</taxon>
        <taxon>Rhodomelaceae</taxon>
        <taxon>Bostrychia</taxon>
    </lineage>
</organism>
<gene>
    <name evidence="1" type="primary">orf41</name>
</gene>
<name>A0A1Z1M5R8_9FLOR</name>
<keyword evidence="1" id="KW-0934">Plastid</keyword>
<dbReference type="AlphaFoldDB" id="A0A1Z1M5R8"/>
<proteinExistence type="predicted"/>
<dbReference type="RefSeq" id="YP_009392700.1">
    <property type="nucleotide sequence ID" value="NC_035264.1"/>
</dbReference>
<keyword evidence="1" id="KW-0150">Chloroplast</keyword>
<sequence>MKVFQELNSNLIKIMLISINNFREKKEYYKNINKFLFIFFT</sequence>
<reference evidence="1" key="1">
    <citation type="journal article" date="2017" name="J. Phycol.">
        <title>Analysis of chloroplast genomes and a supermatrix inform reclassification of the Rhodomelaceae (Rhodophyta).</title>
        <authorList>
            <person name="Diaz-Tapia P."/>
            <person name="Maggs C.A."/>
            <person name="West J.A."/>
            <person name="Verbruggen H."/>
        </authorList>
    </citation>
    <scope>NUCLEOTIDE SEQUENCE</scope>
    <source>
        <strain evidence="1">JW3079</strain>
    </source>
</reference>
<protein>
    <submittedName>
        <fullName evidence="1">Uncharacterized protein</fullName>
    </submittedName>
</protein>
<accession>A0A1Z1M5R8</accession>